<evidence type="ECO:0000313" key="3">
    <source>
        <dbReference type="Proteomes" id="UP000546200"/>
    </source>
</evidence>
<organism evidence="2 3">
    <name type="scientific">Sphingomonas aerophila</name>
    <dbReference type="NCBI Taxonomy" id="1344948"/>
    <lineage>
        <taxon>Bacteria</taxon>
        <taxon>Pseudomonadati</taxon>
        <taxon>Pseudomonadota</taxon>
        <taxon>Alphaproteobacteria</taxon>
        <taxon>Sphingomonadales</taxon>
        <taxon>Sphingomonadaceae</taxon>
        <taxon>Sphingomonas</taxon>
    </lineage>
</organism>
<dbReference type="EMBL" id="JACIJK010000003">
    <property type="protein sequence ID" value="MBB5714466.1"/>
    <property type="molecule type" value="Genomic_DNA"/>
</dbReference>
<proteinExistence type="predicted"/>
<dbReference type="RefSeq" id="WP_184055781.1">
    <property type="nucleotide sequence ID" value="NZ_JACIJK010000003.1"/>
</dbReference>
<keyword evidence="3" id="KW-1185">Reference proteome</keyword>
<keyword evidence="1" id="KW-1133">Transmembrane helix</keyword>
<keyword evidence="1" id="KW-0472">Membrane</keyword>
<feature type="transmembrane region" description="Helical" evidence="1">
    <location>
        <begin position="159"/>
        <end position="177"/>
    </location>
</feature>
<evidence type="ECO:0000313" key="2">
    <source>
        <dbReference type="EMBL" id="MBB5714466.1"/>
    </source>
</evidence>
<dbReference type="AlphaFoldDB" id="A0A7W9BC91"/>
<reference evidence="2 3" key="1">
    <citation type="submission" date="2020-08" db="EMBL/GenBank/DDBJ databases">
        <title>Genomic Encyclopedia of Type Strains, Phase IV (KMG-IV): sequencing the most valuable type-strain genomes for metagenomic binning, comparative biology and taxonomic classification.</title>
        <authorList>
            <person name="Goeker M."/>
        </authorList>
    </citation>
    <scope>NUCLEOTIDE SEQUENCE [LARGE SCALE GENOMIC DNA]</scope>
    <source>
        <strain evidence="2 3">DSM 100044</strain>
    </source>
</reference>
<feature type="transmembrane region" description="Helical" evidence="1">
    <location>
        <begin position="128"/>
        <end position="147"/>
    </location>
</feature>
<comment type="caution">
    <text evidence="2">The sequence shown here is derived from an EMBL/GenBank/DDBJ whole genome shotgun (WGS) entry which is preliminary data.</text>
</comment>
<evidence type="ECO:0000256" key="1">
    <source>
        <dbReference type="SAM" id="Phobius"/>
    </source>
</evidence>
<feature type="transmembrane region" description="Helical" evidence="1">
    <location>
        <begin position="98"/>
        <end position="116"/>
    </location>
</feature>
<keyword evidence="1" id="KW-0812">Transmembrane</keyword>
<dbReference type="Proteomes" id="UP000546200">
    <property type="component" value="Unassembled WGS sequence"/>
</dbReference>
<accession>A0A7W9BC91</accession>
<protein>
    <submittedName>
        <fullName evidence="2">Uncharacterized protein</fullName>
    </submittedName>
</protein>
<name>A0A7W9BC91_9SPHN</name>
<feature type="transmembrane region" description="Helical" evidence="1">
    <location>
        <begin position="67"/>
        <end position="92"/>
    </location>
</feature>
<gene>
    <name evidence="2" type="ORF">FHS94_001297</name>
</gene>
<feature type="transmembrane region" description="Helical" evidence="1">
    <location>
        <begin position="38"/>
        <end position="60"/>
    </location>
</feature>
<sequence length="186" mass="19522">MSEMTRPNMVRVSLWSFAAVLLLAPAVAMRFTTEVNWSVPDFAFAAIMLAMVGAAVELFVRRANGRAYIAGAAIMIFGTFFLVWVNLAVGIIGSERNGANLLYAGVVAIVVGGATMSRARPPGLVRTCVAAAALQAFIGLVAVAAGWGTDGPIWPRDVIGVTGILVATWLGAAALFARAARDQARR</sequence>